<dbReference type="EMBL" id="CM043791">
    <property type="protein sequence ID" value="KAI4824016.1"/>
    <property type="molecule type" value="Genomic_DNA"/>
</dbReference>
<dbReference type="Proteomes" id="UP001057452">
    <property type="component" value="Chromosome 7"/>
</dbReference>
<reference evidence="1" key="1">
    <citation type="submission" date="2022-05" db="EMBL/GenBank/DDBJ databases">
        <title>Chromosome-level genome of Chaenocephalus aceratus.</title>
        <authorList>
            <person name="Park H."/>
        </authorList>
    </citation>
    <scope>NUCLEOTIDE SEQUENCE</scope>
    <source>
        <strain evidence="1">KU_202001</strain>
    </source>
</reference>
<evidence type="ECO:0000313" key="2">
    <source>
        <dbReference type="Proteomes" id="UP001057452"/>
    </source>
</evidence>
<protein>
    <submittedName>
        <fullName evidence="1">Uncharacterized protein</fullName>
    </submittedName>
</protein>
<keyword evidence="2" id="KW-1185">Reference proteome</keyword>
<sequence>MLLRVNAFAALSRKQLRRDFASDERLGGRAISIPGKGYLLVNLLGVSGPSPVRGSRGLDLKCRRDIMDIQHQLQKLKDERRQRWSEPLLVQDRFSLDLCESRDGCVQEVMEVQTVLHHYPFLQMDTHLLHT</sequence>
<comment type="caution">
    <text evidence="1">The sequence shown here is derived from an EMBL/GenBank/DDBJ whole genome shotgun (WGS) entry which is preliminary data.</text>
</comment>
<gene>
    <name evidence="1" type="ORF">KUCAC02_012561</name>
</gene>
<accession>A0ACB9XAX6</accession>
<organism evidence="1 2">
    <name type="scientific">Chaenocephalus aceratus</name>
    <name type="common">Blackfin icefish</name>
    <name type="synonym">Chaenichthys aceratus</name>
    <dbReference type="NCBI Taxonomy" id="36190"/>
    <lineage>
        <taxon>Eukaryota</taxon>
        <taxon>Metazoa</taxon>
        <taxon>Chordata</taxon>
        <taxon>Craniata</taxon>
        <taxon>Vertebrata</taxon>
        <taxon>Euteleostomi</taxon>
        <taxon>Actinopterygii</taxon>
        <taxon>Neopterygii</taxon>
        <taxon>Teleostei</taxon>
        <taxon>Neoteleostei</taxon>
        <taxon>Acanthomorphata</taxon>
        <taxon>Eupercaria</taxon>
        <taxon>Perciformes</taxon>
        <taxon>Notothenioidei</taxon>
        <taxon>Channichthyidae</taxon>
        <taxon>Chaenocephalus</taxon>
    </lineage>
</organism>
<name>A0ACB9XAX6_CHAAC</name>
<evidence type="ECO:0000313" key="1">
    <source>
        <dbReference type="EMBL" id="KAI4824016.1"/>
    </source>
</evidence>
<proteinExistence type="predicted"/>